<gene>
    <name evidence="1" type="ORF">WJ0W_002522</name>
</gene>
<organism evidence="1 2">
    <name type="scientific">Paenibacillus melissococcoides</name>
    <dbReference type="NCBI Taxonomy" id="2912268"/>
    <lineage>
        <taxon>Bacteria</taxon>
        <taxon>Bacillati</taxon>
        <taxon>Bacillota</taxon>
        <taxon>Bacilli</taxon>
        <taxon>Bacillales</taxon>
        <taxon>Paenibacillaceae</taxon>
        <taxon>Paenibacillus</taxon>
    </lineage>
</organism>
<protein>
    <recommendedName>
        <fullName evidence="3">IDEAL domain-containing protein</fullName>
    </recommendedName>
</protein>
<evidence type="ECO:0000313" key="2">
    <source>
        <dbReference type="Proteomes" id="UP001154322"/>
    </source>
</evidence>
<proteinExistence type="predicted"/>
<evidence type="ECO:0000313" key="1">
    <source>
        <dbReference type="EMBL" id="CAH8245287.1"/>
    </source>
</evidence>
<comment type="caution">
    <text evidence="1">The sequence shown here is derived from an EMBL/GenBank/DDBJ whole genome shotgun (WGS) entry which is preliminary data.</text>
</comment>
<dbReference type="EMBL" id="CALYLO010000003">
    <property type="protein sequence ID" value="CAH8245287.1"/>
    <property type="molecule type" value="Genomic_DNA"/>
</dbReference>
<name>A0ABM9G248_9BACL</name>
<dbReference type="RefSeq" id="WP_213431241.1">
    <property type="nucleotide sequence ID" value="NZ_AP031286.1"/>
</dbReference>
<keyword evidence="2" id="KW-1185">Reference proteome</keyword>
<evidence type="ECO:0008006" key="3">
    <source>
        <dbReference type="Google" id="ProtNLM"/>
    </source>
</evidence>
<sequence length="204" mass="24405">MRGGIAVNRSDEVEYRNLELRFDRRQIQNLIRDLIQEGYSLYWSENETLFIVSIRTGRKLVKLRFQRLQDRFKLVGDYTIRDEKLSEFMERMIGHVRGHAVVRRCKDRQVLVENIMFGERIRLVEICGPEQRVLYQKRPIITIEEMAEAFASTQAEERIGELRLEIDYALTELHEAMRTNDAEKAAECNNRLELLRREMIQLEW</sequence>
<accession>A0ABM9G248</accession>
<dbReference type="Proteomes" id="UP001154322">
    <property type="component" value="Unassembled WGS sequence"/>
</dbReference>
<reference evidence="1" key="1">
    <citation type="submission" date="2022-06" db="EMBL/GenBank/DDBJ databases">
        <authorList>
            <person name="Dietemann V."/>
            <person name="Ory F."/>
            <person name="Dainat B."/>
            <person name="Oberhansli S."/>
        </authorList>
    </citation>
    <scope>NUCLEOTIDE SEQUENCE</scope>
    <source>
        <strain evidence="1">Ena-SAMPLE-TAB-26-04-2022-14:26:32:270-5432</strain>
    </source>
</reference>